<protein>
    <submittedName>
        <fullName evidence="1">Uncharacterized protein</fullName>
    </submittedName>
</protein>
<reference evidence="1 2" key="1">
    <citation type="submission" date="2015-11" db="EMBL/GenBank/DDBJ databases">
        <title>Exploring the genomic traits of fungus-feeding bacterial genus Collimonas.</title>
        <authorList>
            <person name="Song C."/>
            <person name="Schmidt R."/>
            <person name="de Jager V."/>
            <person name="Krzyzanowska D."/>
            <person name="Jongedijk E."/>
            <person name="Cankar K."/>
            <person name="Beekwilder J."/>
            <person name="van Veen A."/>
            <person name="de Boer W."/>
            <person name="van Veen J.A."/>
            <person name="Garbeva P."/>
        </authorList>
    </citation>
    <scope>NUCLEOTIDE SEQUENCE [LARGE SCALE GENOMIC DNA]</scope>
    <source>
        <strain evidence="1 2">Ter282</strain>
    </source>
</reference>
<proteinExistence type="predicted"/>
<name>A0A127PT27_9BURK</name>
<dbReference type="AlphaFoldDB" id="A0A127PT27"/>
<accession>A0A127PT27</accession>
<dbReference type="PATRIC" id="fig|279058.17.peg.2925"/>
<gene>
    <name evidence="1" type="ORF">CAter282_2683</name>
</gene>
<evidence type="ECO:0000313" key="1">
    <source>
        <dbReference type="EMBL" id="AMP10413.1"/>
    </source>
</evidence>
<dbReference type="EMBL" id="CP013235">
    <property type="protein sequence ID" value="AMP10413.1"/>
    <property type="molecule type" value="Genomic_DNA"/>
</dbReference>
<sequence>MLIAIRQGAASCLGNIGRKPMRIDVQDGRMRAFLYESEK</sequence>
<keyword evidence="2" id="KW-1185">Reference proteome</keyword>
<organism evidence="1 2">
    <name type="scientific">Collimonas arenae</name>
    <dbReference type="NCBI Taxonomy" id="279058"/>
    <lineage>
        <taxon>Bacteria</taxon>
        <taxon>Pseudomonadati</taxon>
        <taxon>Pseudomonadota</taxon>
        <taxon>Betaproteobacteria</taxon>
        <taxon>Burkholderiales</taxon>
        <taxon>Oxalobacteraceae</taxon>
        <taxon>Collimonas</taxon>
    </lineage>
</organism>
<dbReference type="Proteomes" id="UP000071778">
    <property type="component" value="Chromosome"/>
</dbReference>
<evidence type="ECO:0000313" key="2">
    <source>
        <dbReference type="Proteomes" id="UP000071778"/>
    </source>
</evidence>